<dbReference type="Gene3D" id="3.40.1350.10">
    <property type="match status" value="1"/>
</dbReference>
<dbReference type="PATRIC" id="fig|1341156.4.peg.32"/>
<dbReference type="Proteomes" id="UP000021369">
    <property type="component" value="Unassembled WGS sequence"/>
</dbReference>
<keyword evidence="2" id="KW-0540">Nuclease</keyword>
<evidence type="ECO:0000256" key="1">
    <source>
        <dbReference type="ARBA" id="ARBA00001946"/>
    </source>
</evidence>
<evidence type="ECO:0000259" key="4">
    <source>
        <dbReference type="SMART" id="SM00990"/>
    </source>
</evidence>
<evidence type="ECO:0000313" key="5">
    <source>
        <dbReference type="EMBL" id="EXM40551.1"/>
    </source>
</evidence>
<comment type="cofactor">
    <cofactor evidence="1">
        <name>Mg(2+)</name>
        <dbReference type="ChEBI" id="CHEBI:18420"/>
    </cofactor>
</comment>
<proteinExistence type="predicted"/>
<dbReference type="GO" id="GO:0004518">
    <property type="term" value="F:nuclease activity"/>
    <property type="evidence" value="ECO:0007669"/>
    <property type="project" value="UniProtKB-KW"/>
</dbReference>
<evidence type="ECO:0000313" key="6">
    <source>
        <dbReference type="Proteomes" id="UP000021369"/>
    </source>
</evidence>
<dbReference type="SMART" id="SM00990">
    <property type="entry name" value="VRR_NUC"/>
    <property type="match status" value="1"/>
</dbReference>
<dbReference type="InterPro" id="IPR011856">
    <property type="entry name" value="tRNA_endonuc-like_dom_sf"/>
</dbReference>
<gene>
    <name evidence="5" type="ORF">RASY3_01535</name>
</gene>
<dbReference type="Pfam" id="PF08774">
    <property type="entry name" value="VRR_NUC"/>
    <property type="match status" value="1"/>
</dbReference>
<dbReference type="OrthoDB" id="9793683at2"/>
<evidence type="ECO:0000256" key="3">
    <source>
        <dbReference type="ARBA" id="ARBA00022801"/>
    </source>
</evidence>
<keyword evidence="6" id="KW-1185">Reference proteome</keyword>
<protein>
    <submittedName>
        <fullName evidence="5">Nuclease</fullName>
    </submittedName>
</protein>
<accession>A0A011VZ13</accession>
<comment type="caution">
    <text evidence="5">The sequence shown here is derived from an EMBL/GenBank/DDBJ whole genome shotgun (WGS) entry which is preliminary data.</text>
</comment>
<name>A0A011VZ13_RUMAL</name>
<sequence>MNRQEDIEQQMIVKWSQQATIRGKYPELKLLYHIPNERKCSAREGARLKSMGVKSGVPDLCLPVARGKHHGLYIELKTKSGKVSDAQKWWQAELNGQDYLSAVCYGWEQAIKVLADYLEGKL</sequence>
<dbReference type="GO" id="GO:0016788">
    <property type="term" value="F:hydrolase activity, acting on ester bonds"/>
    <property type="evidence" value="ECO:0007669"/>
    <property type="project" value="InterPro"/>
</dbReference>
<organism evidence="5 6">
    <name type="scientific">Ruminococcus albus SY3</name>
    <dbReference type="NCBI Taxonomy" id="1341156"/>
    <lineage>
        <taxon>Bacteria</taxon>
        <taxon>Bacillati</taxon>
        <taxon>Bacillota</taxon>
        <taxon>Clostridia</taxon>
        <taxon>Eubacteriales</taxon>
        <taxon>Oscillospiraceae</taxon>
        <taxon>Ruminococcus</taxon>
    </lineage>
</organism>
<reference evidence="5 6" key="1">
    <citation type="submission" date="2013-06" db="EMBL/GenBank/DDBJ databases">
        <title>Rumen cellulosomics: divergent fiber-degrading strategies revealed by comparative genome-wide analysis of six Ruminococcal strains.</title>
        <authorList>
            <person name="Dassa B."/>
            <person name="Borovok I."/>
            <person name="Lamed R."/>
            <person name="Flint H."/>
            <person name="Yeoman C.J."/>
            <person name="White B."/>
            <person name="Bayer E.A."/>
        </authorList>
    </citation>
    <scope>NUCLEOTIDE SEQUENCE [LARGE SCALE GENOMIC DNA]</scope>
    <source>
        <strain evidence="5 6">SY3</strain>
    </source>
</reference>
<dbReference type="AlphaFoldDB" id="A0A011VZ13"/>
<feature type="domain" description="VRR-NUC" evidence="4">
    <location>
        <begin position="2"/>
        <end position="108"/>
    </location>
</feature>
<dbReference type="GO" id="GO:0003676">
    <property type="term" value="F:nucleic acid binding"/>
    <property type="evidence" value="ECO:0007669"/>
    <property type="project" value="InterPro"/>
</dbReference>
<keyword evidence="3" id="KW-0378">Hydrolase</keyword>
<dbReference type="InterPro" id="IPR014883">
    <property type="entry name" value="VRR_NUC"/>
</dbReference>
<evidence type="ECO:0000256" key="2">
    <source>
        <dbReference type="ARBA" id="ARBA00022722"/>
    </source>
</evidence>
<dbReference type="RefSeq" id="WP_037284533.1">
    <property type="nucleotide sequence ID" value="NZ_JEOB01000001.1"/>
</dbReference>
<dbReference type="EMBL" id="JEOB01000001">
    <property type="protein sequence ID" value="EXM40551.1"/>
    <property type="molecule type" value="Genomic_DNA"/>
</dbReference>